<evidence type="ECO:0000256" key="1">
    <source>
        <dbReference type="ARBA" id="ARBA00010877"/>
    </source>
</evidence>
<keyword evidence="4 7" id="KW-1133">Transmembrane helix</keyword>
<keyword evidence="5 7" id="KW-0496">Mitochondrion</keyword>
<comment type="subunit">
    <text evidence="7">Component of the mitochondrial contact site and cristae organizing system (MICOS) complex.</text>
</comment>
<keyword evidence="3 7" id="KW-0999">Mitochondrion inner membrane</keyword>
<evidence type="ECO:0000256" key="8">
    <source>
        <dbReference type="SAM" id="MobiDB-lite"/>
    </source>
</evidence>
<organism evidence="9">
    <name type="scientific">Blastobotrys adeninivorans</name>
    <name type="common">Yeast</name>
    <name type="synonym">Arxula adeninivorans</name>
    <dbReference type="NCBI Taxonomy" id="409370"/>
    <lineage>
        <taxon>Eukaryota</taxon>
        <taxon>Fungi</taxon>
        <taxon>Dikarya</taxon>
        <taxon>Ascomycota</taxon>
        <taxon>Saccharomycotina</taxon>
        <taxon>Dipodascomycetes</taxon>
        <taxon>Dipodascales</taxon>
        <taxon>Trichomonascaceae</taxon>
        <taxon>Blastobotrys</taxon>
    </lineage>
</organism>
<evidence type="ECO:0000256" key="3">
    <source>
        <dbReference type="ARBA" id="ARBA00022792"/>
    </source>
</evidence>
<protein>
    <recommendedName>
        <fullName evidence="7">MICOS complex subunit MIC60</fullName>
    </recommendedName>
    <alternativeName>
        <fullName evidence="7">Mitofilin</fullName>
    </alternativeName>
</protein>
<evidence type="ECO:0000256" key="2">
    <source>
        <dbReference type="ARBA" id="ARBA00022692"/>
    </source>
</evidence>
<dbReference type="GO" id="GO:0005743">
    <property type="term" value="C:mitochondrial inner membrane"/>
    <property type="evidence" value="ECO:0007669"/>
    <property type="project" value="UniProtKB-SubCell"/>
</dbReference>
<dbReference type="InterPro" id="IPR019133">
    <property type="entry name" value="MIC60"/>
</dbReference>
<proteinExistence type="inferred from homology"/>
<reference evidence="9" key="2">
    <citation type="submission" date="2014-06" db="EMBL/GenBank/DDBJ databases">
        <title>The complete genome of Blastobotrys (Arxula) adeninivorans LS3 - a yeast of biotechnological interest.</title>
        <authorList>
            <person name="Kunze G."/>
            <person name="Gaillardin C."/>
            <person name="Czernicka M."/>
            <person name="Durrens P."/>
            <person name="Martin T."/>
            <person name="Boer E."/>
            <person name="Gabaldon T."/>
            <person name="Cruz J."/>
            <person name="Talla E."/>
            <person name="Marck C."/>
            <person name="Goffeau A."/>
            <person name="Barbe V."/>
            <person name="Baret P."/>
            <person name="Baronian K."/>
            <person name="Beier S."/>
            <person name="Bleykasten C."/>
            <person name="Bode R."/>
            <person name="Casaregola S."/>
            <person name="Despons L."/>
            <person name="Fairhead C."/>
            <person name="Giersberg M."/>
            <person name="Gierski P."/>
            <person name="Hahnel U."/>
            <person name="Hartmann A."/>
            <person name="Jankowska D."/>
            <person name="Jubin C."/>
            <person name="Jung P."/>
            <person name="Lafontaine I."/>
            <person name="Leh-Louis V."/>
            <person name="Lemaire M."/>
            <person name="Marcet-Houben M."/>
            <person name="Mascher M."/>
            <person name="Morel G."/>
            <person name="Richard G.-F."/>
            <person name="Riechen J."/>
            <person name="Sacerdot C."/>
            <person name="Sarkar A."/>
            <person name="Savel G."/>
            <person name="Schacherer J."/>
            <person name="Sherman D."/>
            <person name="Straub M.-L."/>
            <person name="Stein N."/>
            <person name="Thierry A."/>
            <person name="Trautwein-Schult A."/>
            <person name="Westhof E."/>
            <person name="Worch S."/>
            <person name="Dujon B."/>
            <person name="Souciet J.-L."/>
            <person name="Wincker P."/>
            <person name="Scholz U."/>
            <person name="Neuveglise N."/>
        </authorList>
    </citation>
    <scope>NUCLEOTIDE SEQUENCE</scope>
    <source>
        <strain evidence="9">LS3</strain>
    </source>
</reference>
<comment type="similarity">
    <text evidence="1 7">Belongs to the MICOS complex subunit Mic60 family.</text>
</comment>
<evidence type="ECO:0000313" key="9">
    <source>
        <dbReference type="EMBL" id="CDP38808.1"/>
    </source>
</evidence>
<accession>A0A060TCX8</accession>
<comment type="subcellular location">
    <subcellularLocation>
        <location evidence="7">Mitochondrion inner membrane</location>
        <topology evidence="7">Single-pass membrane protein</topology>
    </subcellularLocation>
</comment>
<comment type="function">
    <text evidence="7">Component of the MICOS complex, a large protein complex of the mitochondrial inner membrane that plays crucial roles in the maintenance of crista junctions, inner membrane architecture, and formation of contact sites to the outer membrane.</text>
</comment>
<evidence type="ECO:0000256" key="6">
    <source>
        <dbReference type="ARBA" id="ARBA00023136"/>
    </source>
</evidence>
<feature type="transmembrane region" description="Helical" evidence="7">
    <location>
        <begin position="30"/>
        <end position="52"/>
    </location>
</feature>
<evidence type="ECO:0000256" key="4">
    <source>
        <dbReference type="ARBA" id="ARBA00022989"/>
    </source>
</evidence>
<evidence type="ECO:0000256" key="7">
    <source>
        <dbReference type="RuleBase" id="RU363000"/>
    </source>
</evidence>
<name>A0A060TCX8_BLAAD</name>
<dbReference type="Pfam" id="PF09731">
    <property type="entry name" value="Mitofilin"/>
    <property type="match status" value="1"/>
</dbReference>
<feature type="region of interest" description="Disordered" evidence="8">
    <location>
        <begin position="107"/>
        <end position="147"/>
    </location>
</feature>
<keyword evidence="2 7" id="KW-0812">Transmembrane</keyword>
<reference evidence="9" key="1">
    <citation type="submission" date="2014-02" db="EMBL/GenBank/DDBJ databases">
        <authorList>
            <person name="Genoscope - CEA"/>
        </authorList>
    </citation>
    <scope>NUCLEOTIDE SEQUENCE</scope>
    <source>
        <strain evidence="9">LS3</strain>
    </source>
</reference>
<sequence length="374" mass="40669">MLKASLRKFGSVARPSPASVYTSSFGARRLWTVAAGATAVGVGYLGVSYYVLDNPEALELMIRYVPGAEKLVDMIEEREHARKVKVKEQYYVQQGSVEPYIRRKYPADSGSDLHSSTSSSFSSSSLNSTASSRGGPDGDSATAALDSTDTRDPLASKHFFDAQSGIVTQDERDYLPLILMPDYKDPNIYQVCTALNDLISSLNASAASEDTVMAAAKALKTLSKSVDDKAYRDIFADKASALHKLAKSRTELSPQDYRSQLAQQILDTENHLVAHVNSGVPPVQTSSSVSSSGPKLLTRHEYMDAVLQLQVNLVLLVSAIHNHSSGSHYIAKARGTISQLPTRSERKRLINDALKGIHIPEDVDLTPVINDLLK</sequence>
<feature type="compositionally biased region" description="Low complexity" evidence="8">
    <location>
        <begin position="109"/>
        <end position="132"/>
    </location>
</feature>
<dbReference type="AlphaFoldDB" id="A0A060TCX8"/>
<gene>
    <name evidence="9" type="ORF">GNLVRS02_ARAD1D43098g</name>
</gene>
<dbReference type="EMBL" id="HG937694">
    <property type="protein sequence ID" value="CDP38808.1"/>
    <property type="molecule type" value="Genomic_DNA"/>
</dbReference>
<evidence type="ECO:0000256" key="5">
    <source>
        <dbReference type="ARBA" id="ARBA00023128"/>
    </source>
</evidence>
<keyword evidence="6 7" id="KW-0472">Membrane</keyword>